<organism evidence="3 4">
    <name type="scientific">Pandoravirus inopinatum</name>
    <dbReference type="NCBI Taxonomy" id="1605721"/>
    <lineage>
        <taxon>Viruses</taxon>
        <taxon>Pandoravirus</taxon>
    </lineage>
</organism>
<dbReference type="RefSeq" id="YP_009119215.1">
    <property type="nucleotide sequence ID" value="NC_026440.1"/>
</dbReference>
<evidence type="ECO:0000259" key="2">
    <source>
        <dbReference type="Pfam" id="PF00135"/>
    </source>
</evidence>
<feature type="compositionally biased region" description="Basic and acidic residues" evidence="1">
    <location>
        <begin position="115"/>
        <end position="131"/>
    </location>
</feature>
<dbReference type="SUPFAM" id="SSF53474">
    <property type="entry name" value="alpha/beta-Hydrolases"/>
    <property type="match status" value="1"/>
</dbReference>
<dbReference type="Pfam" id="PF00135">
    <property type="entry name" value="COesterase"/>
    <property type="match status" value="1"/>
</dbReference>
<evidence type="ECO:0000256" key="1">
    <source>
        <dbReference type="SAM" id="MobiDB-lite"/>
    </source>
</evidence>
<sequence length="131" mass="14256">MFVLAIATAVMVMTIAATATAAPIAQTQEGAVAGVDTRDAYEYRGVPFAAPPLGQLRWRPPVDAEPWAPDVYAATTTPPVCPQLPSFTRRARIVSISTCLCRAPRAPRRLPSHGLSDRRRLYAQRRRDAGL</sequence>
<protein>
    <submittedName>
        <fullName evidence="3">Carboxylesterase</fullName>
    </submittedName>
</protein>
<name>A0A0B5J5N1_9VIRU</name>
<dbReference type="InterPro" id="IPR029058">
    <property type="entry name" value="AB_hydrolase_fold"/>
</dbReference>
<dbReference type="EMBL" id="KP136319">
    <property type="protein sequence ID" value="AJF96980.1"/>
    <property type="molecule type" value="Genomic_DNA"/>
</dbReference>
<dbReference type="InterPro" id="IPR002018">
    <property type="entry name" value="CarbesteraseB"/>
</dbReference>
<dbReference type="PANTHER" id="PTHR45570">
    <property type="entry name" value="CARBOXYLIC ESTER HYDROLASE"/>
    <property type="match status" value="1"/>
</dbReference>
<evidence type="ECO:0000313" key="3">
    <source>
        <dbReference type="EMBL" id="AJF96980.1"/>
    </source>
</evidence>
<dbReference type="Proteomes" id="UP000202511">
    <property type="component" value="Segment"/>
</dbReference>
<accession>A0A0B5J5N1</accession>
<feature type="region of interest" description="Disordered" evidence="1">
    <location>
        <begin position="111"/>
        <end position="131"/>
    </location>
</feature>
<dbReference type="GeneID" id="23461897"/>
<reference evidence="3 4" key="1">
    <citation type="journal article" date="2015" name="Parasitol. Res.">
        <title>Viruses in close associations with free-living amoebae.</title>
        <authorList>
            <person name="Scheid P."/>
        </authorList>
    </citation>
    <scope>NUCLEOTIDE SEQUENCE [LARGE SCALE GENOMIC DNA]</scope>
    <source>
        <strain evidence="3">KlaHel</strain>
    </source>
</reference>
<proteinExistence type="predicted"/>
<dbReference type="KEGG" id="vg:23461897"/>
<dbReference type="Gene3D" id="3.40.50.1820">
    <property type="entry name" value="alpha/beta hydrolase"/>
    <property type="match status" value="1"/>
</dbReference>
<feature type="domain" description="Carboxylesterase type B" evidence="2">
    <location>
        <begin position="22"/>
        <end position="90"/>
    </location>
</feature>
<evidence type="ECO:0000313" key="4">
    <source>
        <dbReference type="Proteomes" id="UP000202511"/>
    </source>
</evidence>